<sequence>MNSVCNSTLFSLLYASTFRQLKSEDPEKINDKAFMLGIKIGQRISDDFFLRANIKDETSLQNFITLIATRFFPLYFEYSPKVINGSVFDMKDFFLVKNLASGEIIDTGPIKYLNIFCGIIQTIGEYLVGKNVRVVDVSEHERPMISIIEEIEPLINLEF</sequence>
<dbReference type="Proteomes" id="UP001516464">
    <property type="component" value="Unassembled WGS sequence"/>
</dbReference>
<dbReference type="InterPro" id="IPR007194">
    <property type="entry name" value="TRAPP_component"/>
</dbReference>
<dbReference type="Gene3D" id="3.30.1380.20">
    <property type="entry name" value="Trafficking protein particle complex subunit 3"/>
    <property type="match status" value="1"/>
</dbReference>
<reference evidence="2 3" key="1">
    <citation type="submission" date="2019-01" db="EMBL/GenBank/DDBJ databases">
        <title>Genomes sequencing and comparative genomics of infectious freshwater microsporidia, Cucumispora dikerogammari and Thelohania contejeani.</title>
        <authorList>
            <person name="Cormier A."/>
            <person name="Giraud I."/>
            <person name="Wattier R."/>
            <person name="Teixeira M."/>
            <person name="Grandjean F."/>
            <person name="Rigaud T."/>
            <person name="Cordaux R."/>
        </authorList>
    </citation>
    <scope>NUCLEOTIDE SEQUENCE [LARGE SCALE GENOMIC DNA]</scope>
    <source>
        <strain evidence="2">T1</strain>
        <tissue evidence="2">Spores</tissue>
    </source>
</reference>
<comment type="caution">
    <text evidence="2">The sequence shown here is derived from an EMBL/GenBank/DDBJ whole genome shotgun (WGS) entry which is preliminary data.</text>
</comment>
<evidence type="ECO:0000256" key="1">
    <source>
        <dbReference type="ARBA" id="ARBA00006218"/>
    </source>
</evidence>
<protein>
    <submittedName>
        <fullName evidence="2">Trafficking protein particle complex subunit 3-like protein</fullName>
    </submittedName>
</protein>
<accession>A0ABQ7I020</accession>
<evidence type="ECO:0000313" key="2">
    <source>
        <dbReference type="EMBL" id="KAF7683804.1"/>
    </source>
</evidence>
<keyword evidence="3" id="KW-1185">Reference proteome</keyword>
<gene>
    <name evidence="2" type="primary">Trappc3l</name>
    <name evidence="2" type="ORF">TCON_1002</name>
</gene>
<dbReference type="SUPFAM" id="SSF111126">
    <property type="entry name" value="Ligand-binding domain in the NO signalling and Golgi transport"/>
    <property type="match status" value="1"/>
</dbReference>
<dbReference type="InterPro" id="IPR024096">
    <property type="entry name" value="NO_sig/Golgi_transp_ligand-bd"/>
</dbReference>
<proteinExistence type="inferred from homology"/>
<organism evidence="2 3">
    <name type="scientific">Astathelohania contejeani</name>
    <dbReference type="NCBI Taxonomy" id="164912"/>
    <lineage>
        <taxon>Eukaryota</taxon>
        <taxon>Fungi</taxon>
        <taxon>Fungi incertae sedis</taxon>
        <taxon>Microsporidia</taxon>
        <taxon>Astathelohaniidae</taxon>
        <taxon>Astathelohania</taxon>
    </lineage>
</organism>
<dbReference type="Pfam" id="PF04051">
    <property type="entry name" value="TRAPP"/>
    <property type="match status" value="1"/>
</dbReference>
<evidence type="ECO:0000313" key="3">
    <source>
        <dbReference type="Proteomes" id="UP001516464"/>
    </source>
</evidence>
<name>A0ABQ7I020_9MICR</name>
<comment type="similarity">
    <text evidence="1">Belongs to the TRAPP small subunits family. BET3 subfamily.</text>
</comment>
<dbReference type="EMBL" id="SBIQ01000051">
    <property type="protein sequence ID" value="KAF7683804.1"/>
    <property type="molecule type" value="Genomic_DNA"/>
</dbReference>